<evidence type="ECO:0000256" key="11">
    <source>
        <dbReference type="RuleBase" id="RU368036"/>
    </source>
</evidence>
<dbReference type="Pfam" id="PF01019">
    <property type="entry name" value="G_glu_transpept"/>
    <property type="match status" value="1"/>
</dbReference>
<dbReference type="InterPro" id="IPR043137">
    <property type="entry name" value="GGT_ssub_C"/>
</dbReference>
<keyword evidence="12" id="KW-0732">Signal</keyword>
<feature type="binding site" evidence="10">
    <location>
        <position position="453"/>
    </location>
    <ligand>
        <name>L-glutamate</name>
        <dbReference type="ChEBI" id="CHEBI:29985"/>
    </ligand>
</feature>
<keyword evidence="7 11" id="KW-0012">Acyltransferase</keyword>
<dbReference type="SUPFAM" id="SSF56235">
    <property type="entry name" value="N-terminal nucleophile aminohydrolases (Ntn hydrolases)"/>
    <property type="match status" value="1"/>
</dbReference>
<feature type="binding site" evidence="10">
    <location>
        <position position="501"/>
    </location>
    <ligand>
        <name>L-glutamate</name>
        <dbReference type="ChEBI" id="CHEBI:29985"/>
    </ligand>
</feature>
<comment type="subunit">
    <text evidence="11">This enzyme consists of two polypeptide chains, which are synthesized in precursor form from a single polypeptide.</text>
</comment>
<evidence type="ECO:0000256" key="3">
    <source>
        <dbReference type="ARBA" id="ARBA00009381"/>
    </source>
</evidence>
<proteinExistence type="inferred from homology"/>
<dbReference type="EC" id="2.3.2.2" evidence="11"/>
<dbReference type="InterPro" id="IPR051792">
    <property type="entry name" value="GGT_bact"/>
</dbReference>
<dbReference type="GO" id="GO:0006750">
    <property type="term" value="P:glutathione biosynthetic process"/>
    <property type="evidence" value="ECO:0007669"/>
    <property type="project" value="UniProtKB-KW"/>
</dbReference>
<sequence>MSPFRILPLTALLAVLAGCAAPPSLPTASEVTETLRPPEAATGYAEKPGWVARRFMIVAAHPLAADAGRQVLKAGGSAVDAAIAAQMVLTLVEPQSSGIGGGGFLLHHDGRKVQAFDGRETAPAAVDETLLQSGPGTPLRFHEAAVGGRAVGVPGLLRMLEQAHLQHGRLPWATLFAPAINLAEKGFPVSPRLARMLQIDPYLKQDAAAAAYFYDAAGKPWPAGHLLKNPALAATLREIALEGADAFYRGRIARDIEAKVRSHSRNPGKLAASDLAAYLPKTRDPVCSDYRRWTVCGMPPPSSGGIAVAQMLGMLERRNLASLPPADGVPAAEAVHLISEAGRLAYADRARYVADTDFVPLPGNSVEPLIDKRYLAERGQSIGERSMRMAPPGQPLGIKLAQGEDTSPELPSTSHISVVDAAGHAVAMTSSIEDAFGSRQLVRGFLLNNQLTDFSFLPADADGPVANRVQPGKRPRSAMAPTLVFDKATRKLVLAVGSPGGSSIINYVAKTLIGTLDWGLNMQQAISLQNFGSRNGPTELEQGMAPPSLVQALQARGHVIRLAPQTSGLHGIMRMNVHGEDMWFGGADPRREGVAAGE</sequence>
<dbReference type="PROSITE" id="PS51257">
    <property type="entry name" value="PROKAR_LIPOPROTEIN"/>
    <property type="match status" value="1"/>
</dbReference>
<dbReference type="GO" id="GO:0006751">
    <property type="term" value="P:glutathione catabolic process"/>
    <property type="evidence" value="ECO:0007669"/>
    <property type="project" value="UniProtKB-UniRule"/>
</dbReference>
<feature type="chain" id="PRO_5013371577" description="Glutathione hydrolase proenzyme" evidence="12">
    <location>
        <begin position="21"/>
        <end position="598"/>
    </location>
</feature>
<dbReference type="Proteomes" id="UP000198284">
    <property type="component" value="Unassembled WGS sequence"/>
</dbReference>
<name>A0A239DZE6_9BURK</name>
<dbReference type="PANTHER" id="PTHR43199:SF1">
    <property type="entry name" value="GLUTATHIONE HYDROLASE PROENZYME"/>
    <property type="match status" value="1"/>
</dbReference>
<comment type="catalytic activity">
    <reaction evidence="8 11">
        <text>an N-terminal (5-L-glutamyl)-[peptide] + an alpha-amino acid = 5-L-glutamyl amino acid + an N-terminal L-alpha-aminoacyl-[peptide]</text>
        <dbReference type="Rhea" id="RHEA:23904"/>
        <dbReference type="Rhea" id="RHEA-COMP:9780"/>
        <dbReference type="Rhea" id="RHEA-COMP:9795"/>
        <dbReference type="ChEBI" id="CHEBI:77644"/>
        <dbReference type="ChEBI" id="CHEBI:78597"/>
        <dbReference type="ChEBI" id="CHEBI:78599"/>
        <dbReference type="ChEBI" id="CHEBI:78608"/>
        <dbReference type="EC" id="2.3.2.2"/>
    </reaction>
</comment>
<dbReference type="EC" id="3.4.19.13" evidence="11"/>
<feature type="binding site" evidence="10">
    <location>
        <position position="119"/>
    </location>
    <ligand>
        <name>L-glutamate</name>
        <dbReference type="ChEBI" id="CHEBI:29985"/>
    </ligand>
</feature>
<feature type="active site" description="Nucleophile" evidence="9">
    <location>
        <position position="413"/>
    </location>
</feature>
<dbReference type="PANTHER" id="PTHR43199">
    <property type="entry name" value="GLUTATHIONE HYDROLASE"/>
    <property type="match status" value="1"/>
</dbReference>
<gene>
    <name evidence="13" type="ORF">SAMN06265795_102416</name>
</gene>
<dbReference type="InterPro" id="IPR029055">
    <property type="entry name" value="Ntn_hydrolases_N"/>
</dbReference>
<organism evidence="13 14">
    <name type="scientific">Noviherbaspirillum humi</name>
    <dbReference type="NCBI Taxonomy" id="1688639"/>
    <lineage>
        <taxon>Bacteria</taxon>
        <taxon>Pseudomonadati</taxon>
        <taxon>Pseudomonadota</taxon>
        <taxon>Betaproteobacteria</taxon>
        <taxon>Burkholderiales</taxon>
        <taxon>Oxalobacteraceae</taxon>
        <taxon>Noviherbaspirillum</taxon>
    </lineage>
</organism>
<dbReference type="AlphaFoldDB" id="A0A239DZE6"/>
<dbReference type="InterPro" id="IPR043138">
    <property type="entry name" value="GGT_lsub"/>
</dbReference>
<evidence type="ECO:0000256" key="4">
    <source>
        <dbReference type="ARBA" id="ARBA00022679"/>
    </source>
</evidence>
<dbReference type="Gene3D" id="3.60.20.40">
    <property type="match status" value="1"/>
</dbReference>
<dbReference type="RefSeq" id="WP_089398254.1">
    <property type="nucleotide sequence ID" value="NZ_FZOT01000002.1"/>
</dbReference>
<accession>A0A239DZE6</accession>
<dbReference type="InterPro" id="IPR000101">
    <property type="entry name" value="GGT_peptidase"/>
</dbReference>
<evidence type="ECO:0000256" key="1">
    <source>
        <dbReference type="ARBA" id="ARBA00001049"/>
    </source>
</evidence>
<evidence type="ECO:0000256" key="8">
    <source>
        <dbReference type="ARBA" id="ARBA00047417"/>
    </source>
</evidence>
<dbReference type="UniPathway" id="UPA00204"/>
<evidence type="ECO:0000256" key="12">
    <source>
        <dbReference type="SAM" id="SignalP"/>
    </source>
</evidence>
<dbReference type="GO" id="GO:0103068">
    <property type="term" value="F:leukotriene C4 gamma-glutamyl transferase activity"/>
    <property type="evidence" value="ECO:0007669"/>
    <property type="project" value="UniProtKB-EC"/>
</dbReference>
<reference evidence="13 14" key="1">
    <citation type="submission" date="2017-06" db="EMBL/GenBank/DDBJ databases">
        <authorList>
            <person name="Kim H.J."/>
            <person name="Triplett B.A."/>
        </authorList>
    </citation>
    <scope>NUCLEOTIDE SEQUENCE [LARGE SCALE GENOMIC DNA]</scope>
    <source>
        <strain evidence="13 14">U15</strain>
    </source>
</reference>
<evidence type="ECO:0000313" key="13">
    <source>
        <dbReference type="EMBL" id="SNS37072.1"/>
    </source>
</evidence>
<evidence type="ECO:0000256" key="7">
    <source>
        <dbReference type="ARBA" id="ARBA00023315"/>
    </source>
</evidence>
<dbReference type="OrthoDB" id="5297205at2"/>
<dbReference type="EMBL" id="FZOT01000002">
    <property type="protein sequence ID" value="SNS37072.1"/>
    <property type="molecule type" value="Genomic_DNA"/>
</dbReference>
<comment type="PTM">
    <text evidence="11">Cleaved by autocatalysis into a large and a small subunit.</text>
</comment>
<keyword evidence="6 11" id="KW-0865">Zymogen</keyword>
<evidence type="ECO:0000256" key="2">
    <source>
        <dbReference type="ARBA" id="ARBA00001089"/>
    </source>
</evidence>
<dbReference type="PRINTS" id="PR01210">
    <property type="entry name" value="GGTRANSPTASE"/>
</dbReference>
<comment type="similarity">
    <text evidence="3 11">Belongs to the gamma-glutamyltransferase family.</text>
</comment>
<evidence type="ECO:0000313" key="14">
    <source>
        <dbReference type="Proteomes" id="UP000198284"/>
    </source>
</evidence>
<comment type="pathway">
    <text evidence="11">Sulfur metabolism; glutathione metabolism.</text>
</comment>
<evidence type="ECO:0000256" key="5">
    <source>
        <dbReference type="ARBA" id="ARBA00022801"/>
    </source>
</evidence>
<keyword evidence="14" id="KW-1185">Reference proteome</keyword>
<evidence type="ECO:0000256" key="6">
    <source>
        <dbReference type="ARBA" id="ARBA00023145"/>
    </source>
</evidence>
<keyword evidence="5 11" id="KW-0378">Hydrolase</keyword>
<keyword evidence="4 11" id="KW-0808">Transferase</keyword>
<dbReference type="GO" id="GO:0036374">
    <property type="term" value="F:glutathione hydrolase activity"/>
    <property type="evidence" value="ECO:0007669"/>
    <property type="project" value="UniProtKB-UniRule"/>
</dbReference>
<evidence type="ECO:0000256" key="10">
    <source>
        <dbReference type="PIRSR" id="PIRSR600101-2"/>
    </source>
</evidence>
<comment type="catalytic activity">
    <reaction evidence="1 11">
        <text>an S-substituted glutathione + H2O = an S-substituted L-cysteinylglycine + L-glutamate</text>
        <dbReference type="Rhea" id="RHEA:59468"/>
        <dbReference type="ChEBI" id="CHEBI:15377"/>
        <dbReference type="ChEBI" id="CHEBI:29985"/>
        <dbReference type="ChEBI" id="CHEBI:90779"/>
        <dbReference type="ChEBI" id="CHEBI:143103"/>
        <dbReference type="EC" id="3.4.19.13"/>
    </reaction>
</comment>
<evidence type="ECO:0000256" key="9">
    <source>
        <dbReference type="PIRSR" id="PIRSR600101-1"/>
    </source>
</evidence>
<keyword evidence="11" id="KW-0317">Glutathione biosynthesis</keyword>
<protein>
    <recommendedName>
        <fullName evidence="11">Glutathione hydrolase proenzyme</fullName>
        <ecNumber evidence="11">2.3.2.2</ecNumber>
        <ecNumber evidence="11">3.4.19.13</ecNumber>
    </recommendedName>
    <component>
        <recommendedName>
            <fullName evidence="11">Glutathione hydrolase large chain</fullName>
        </recommendedName>
    </component>
    <component>
        <recommendedName>
            <fullName evidence="11">Glutathione hydrolase small chain</fullName>
        </recommendedName>
    </component>
</protein>
<feature type="signal peptide" evidence="12">
    <location>
        <begin position="1"/>
        <end position="20"/>
    </location>
</feature>
<comment type="catalytic activity">
    <reaction evidence="2 11">
        <text>glutathione + H2O = L-cysteinylglycine + L-glutamate</text>
        <dbReference type="Rhea" id="RHEA:28807"/>
        <dbReference type="ChEBI" id="CHEBI:15377"/>
        <dbReference type="ChEBI" id="CHEBI:29985"/>
        <dbReference type="ChEBI" id="CHEBI:57925"/>
        <dbReference type="ChEBI" id="CHEBI:61694"/>
        <dbReference type="EC" id="3.4.19.13"/>
    </reaction>
</comment>
<dbReference type="Gene3D" id="1.10.246.130">
    <property type="match status" value="1"/>
</dbReference>
<dbReference type="NCBIfam" id="TIGR00066">
    <property type="entry name" value="g_glut_trans"/>
    <property type="match status" value="1"/>
</dbReference>